<feature type="region of interest" description="Disordered" evidence="3">
    <location>
        <begin position="72"/>
        <end position="108"/>
    </location>
</feature>
<dbReference type="InterPro" id="IPR045347">
    <property type="entry name" value="HIND"/>
</dbReference>
<evidence type="ECO:0000313" key="4">
    <source>
        <dbReference type="Ensembl" id="ENSCINP00000034974.1"/>
    </source>
</evidence>
<evidence type="ECO:0000256" key="1">
    <source>
        <dbReference type="ARBA" id="ARBA00022614"/>
    </source>
</evidence>
<dbReference type="Pfam" id="PF14580">
    <property type="entry name" value="LRR_9"/>
    <property type="match status" value="1"/>
</dbReference>
<feature type="compositionally biased region" description="Acidic residues" evidence="3">
    <location>
        <begin position="76"/>
        <end position="89"/>
    </location>
</feature>
<organism evidence="4 5">
    <name type="scientific">Ciona intestinalis</name>
    <name type="common">Transparent sea squirt</name>
    <name type="synonym">Ascidia intestinalis</name>
    <dbReference type="NCBI Taxonomy" id="7719"/>
    <lineage>
        <taxon>Eukaryota</taxon>
        <taxon>Metazoa</taxon>
        <taxon>Chordata</taxon>
        <taxon>Tunicata</taxon>
        <taxon>Ascidiacea</taxon>
        <taxon>Phlebobranchia</taxon>
        <taxon>Cionidae</taxon>
        <taxon>Ciona</taxon>
    </lineage>
</organism>
<keyword evidence="1" id="KW-0433">Leucine-rich repeat</keyword>
<dbReference type="AlphaFoldDB" id="H2XZ90"/>
<feature type="compositionally biased region" description="Polar residues" evidence="3">
    <location>
        <begin position="94"/>
        <end position="108"/>
    </location>
</feature>
<reference evidence="5" key="1">
    <citation type="journal article" date="2002" name="Science">
        <title>The draft genome of Ciona intestinalis: insights into chordate and vertebrate origins.</title>
        <authorList>
            <person name="Dehal P."/>
            <person name="Satou Y."/>
            <person name="Campbell R.K."/>
            <person name="Chapman J."/>
            <person name="Degnan B."/>
            <person name="De Tomaso A."/>
            <person name="Davidson B."/>
            <person name="Di Gregorio A."/>
            <person name="Gelpke M."/>
            <person name="Goodstein D.M."/>
            <person name="Harafuji N."/>
            <person name="Hastings K.E."/>
            <person name="Ho I."/>
            <person name="Hotta K."/>
            <person name="Huang W."/>
            <person name="Kawashima T."/>
            <person name="Lemaire P."/>
            <person name="Martinez D."/>
            <person name="Meinertzhagen I.A."/>
            <person name="Necula S."/>
            <person name="Nonaka M."/>
            <person name="Putnam N."/>
            <person name="Rash S."/>
            <person name="Saiga H."/>
            <person name="Satake M."/>
            <person name="Terry A."/>
            <person name="Yamada L."/>
            <person name="Wang H.G."/>
            <person name="Awazu S."/>
            <person name="Azumi K."/>
            <person name="Boore J."/>
            <person name="Branno M."/>
            <person name="Chin-Bow S."/>
            <person name="DeSantis R."/>
            <person name="Doyle S."/>
            <person name="Francino P."/>
            <person name="Keys D.N."/>
            <person name="Haga S."/>
            <person name="Hayashi H."/>
            <person name="Hino K."/>
            <person name="Imai K.S."/>
            <person name="Inaba K."/>
            <person name="Kano S."/>
            <person name="Kobayashi K."/>
            <person name="Kobayashi M."/>
            <person name="Lee B.I."/>
            <person name="Makabe K.W."/>
            <person name="Manohar C."/>
            <person name="Matassi G."/>
            <person name="Medina M."/>
            <person name="Mochizuki Y."/>
            <person name="Mount S."/>
            <person name="Morishita T."/>
            <person name="Miura S."/>
            <person name="Nakayama A."/>
            <person name="Nishizaka S."/>
            <person name="Nomoto H."/>
            <person name="Ohta F."/>
            <person name="Oishi K."/>
            <person name="Rigoutsos I."/>
            <person name="Sano M."/>
            <person name="Sasaki A."/>
            <person name="Sasakura Y."/>
            <person name="Shoguchi E."/>
            <person name="Shin-i T."/>
            <person name="Spagnuolo A."/>
            <person name="Stainier D."/>
            <person name="Suzuki M.M."/>
            <person name="Tassy O."/>
            <person name="Takatori N."/>
            <person name="Tokuoka M."/>
            <person name="Yagi K."/>
            <person name="Yoshizaki F."/>
            <person name="Wada S."/>
            <person name="Zhang C."/>
            <person name="Hyatt P.D."/>
            <person name="Larimer F."/>
            <person name="Detter C."/>
            <person name="Doggett N."/>
            <person name="Glavina T."/>
            <person name="Hawkins T."/>
            <person name="Richardson P."/>
            <person name="Lucas S."/>
            <person name="Kohara Y."/>
            <person name="Levine M."/>
            <person name="Satoh N."/>
            <person name="Rokhsar D.S."/>
        </authorList>
    </citation>
    <scope>NUCLEOTIDE SEQUENCE [LARGE SCALE GENOMIC DNA]</scope>
</reference>
<dbReference type="PANTHER" id="PTHR18849:SF0">
    <property type="entry name" value="CILIA- AND FLAGELLA-ASSOCIATED PROTEIN 410-RELATED"/>
    <property type="match status" value="1"/>
</dbReference>
<dbReference type="Gene3D" id="3.80.10.10">
    <property type="entry name" value="Ribonuclease Inhibitor"/>
    <property type="match status" value="1"/>
</dbReference>
<evidence type="ECO:0000256" key="2">
    <source>
        <dbReference type="ARBA" id="ARBA00022737"/>
    </source>
</evidence>
<dbReference type="InParanoid" id="H2XZ90"/>
<name>H2XZ90_CIOIN</name>
<evidence type="ECO:0000313" key="5">
    <source>
        <dbReference type="Proteomes" id="UP000008144"/>
    </source>
</evidence>
<feature type="compositionally biased region" description="Low complexity" evidence="3">
    <location>
        <begin position="183"/>
        <end position="193"/>
    </location>
</feature>
<feature type="region of interest" description="Disordered" evidence="3">
    <location>
        <begin position="183"/>
        <end position="213"/>
    </location>
</feature>
<reference evidence="4" key="3">
    <citation type="submission" date="2025-08" db="UniProtKB">
        <authorList>
            <consortium name="Ensembl"/>
        </authorList>
    </citation>
    <scope>IDENTIFICATION</scope>
</reference>
<reference evidence="4" key="2">
    <citation type="journal article" date="2008" name="Genome Biol.">
        <title>Improved genome assembly and evidence-based global gene model set for the chordate Ciona intestinalis: new insight into intron and operon populations.</title>
        <authorList>
            <person name="Satou Y."/>
            <person name="Mineta K."/>
            <person name="Ogasawara M."/>
            <person name="Sasakura Y."/>
            <person name="Shoguchi E."/>
            <person name="Ueno K."/>
            <person name="Yamada L."/>
            <person name="Matsumoto J."/>
            <person name="Wasserscheid J."/>
            <person name="Dewar K."/>
            <person name="Wiley G.B."/>
            <person name="Macmil S.L."/>
            <person name="Roe B.A."/>
            <person name="Zeller R.W."/>
            <person name="Hastings K.E."/>
            <person name="Lemaire P."/>
            <person name="Lindquist E."/>
            <person name="Endo T."/>
            <person name="Hotta K."/>
            <person name="Inaba K."/>
        </authorList>
    </citation>
    <scope>NUCLEOTIDE SEQUENCE [LARGE SCALE GENOMIC DNA]</scope>
    <source>
        <strain evidence="4">wild type</strain>
    </source>
</reference>
<dbReference type="Proteomes" id="UP000008144">
    <property type="component" value="Chromosome 7"/>
</dbReference>
<dbReference type="EMBL" id="EAAA01002422">
    <property type="status" value="NOT_ANNOTATED_CDS"/>
    <property type="molecule type" value="Genomic_DNA"/>
</dbReference>
<dbReference type="GO" id="GO:0000398">
    <property type="term" value="P:mRNA splicing, via spliceosome"/>
    <property type="evidence" value="ECO:0007669"/>
    <property type="project" value="InterPro"/>
</dbReference>
<sequence length="336" mass="37697">MYLRKNKIQQLDAIDHLQDLKELKLLWLSGNPFCDELSNEEYRLSVIRRVPQVQILDNIPVTLEERQKALASNLEETSEDNELIEDVSDHEEQSSNVSNNTLPSTSEISENIDLVNTGPEISSDLVNTGSENSSDLVNTESENNIDLVNTETEKSSDSVNIETQKTSDLVNTEISENIDLVNTENENNPANPNSKMIETAASDDTNPSSTPDQSALELSLEETNQLRIQLGLKPMSVEKYGSSISPPFKPSRKHTTTIKTEKRDVLNETLALVNLLDQDELIELQDVVKNRLSTITDRDQRAENNNNNNVDSNVELPAKGQVHRMMQRMQKIIDTG</sequence>
<dbReference type="Pfam" id="PF19252">
    <property type="entry name" value="HIND"/>
    <property type="match status" value="1"/>
</dbReference>
<dbReference type="Ensembl" id="ENSCINT00000033158.1">
    <property type="protein sequence ID" value="ENSCINP00000034974.1"/>
    <property type="gene ID" value="ENSCING00000019304.1"/>
</dbReference>
<reference evidence="4" key="4">
    <citation type="submission" date="2025-09" db="UniProtKB">
        <authorList>
            <consortium name="Ensembl"/>
        </authorList>
    </citation>
    <scope>IDENTIFICATION</scope>
</reference>
<dbReference type="InterPro" id="IPR032675">
    <property type="entry name" value="LRR_dom_sf"/>
</dbReference>
<accession>H2XZ90</accession>
<dbReference type="SUPFAM" id="SSF52058">
    <property type="entry name" value="L domain-like"/>
    <property type="match status" value="1"/>
</dbReference>
<evidence type="ECO:0000256" key="3">
    <source>
        <dbReference type="SAM" id="MobiDB-lite"/>
    </source>
</evidence>
<keyword evidence="2" id="KW-0677">Repeat</keyword>
<feature type="compositionally biased region" description="Polar residues" evidence="3">
    <location>
        <begin position="202"/>
        <end position="213"/>
    </location>
</feature>
<dbReference type="GeneTree" id="ENSGT00390000018807"/>
<dbReference type="HOGENOM" id="CLU_062035_1_0_1"/>
<protein>
    <submittedName>
        <fullName evidence="4">Uncharacterized protein</fullName>
    </submittedName>
</protein>
<keyword evidence="5" id="KW-1185">Reference proteome</keyword>
<dbReference type="GO" id="GO:0007010">
    <property type="term" value="P:cytoskeleton organization"/>
    <property type="evidence" value="ECO:0000318"/>
    <property type="project" value="GO_Central"/>
</dbReference>
<proteinExistence type="predicted"/>
<dbReference type="GO" id="GO:0046540">
    <property type="term" value="C:U4/U6 x U5 tri-snRNP complex"/>
    <property type="evidence" value="ECO:0007669"/>
    <property type="project" value="InterPro"/>
</dbReference>
<dbReference type="PANTHER" id="PTHR18849">
    <property type="entry name" value="LEUCINE RICH REPEAT PROTEIN"/>
    <property type="match status" value="1"/>
</dbReference>